<sequence length="85" mass="9725">MKQNWKTAELDDSDRSLCQWAEKLTKSPDKMTQADVDLLKEKRFSQSAISDAAQVISYFNYINRIADGLGVDLEPEMEKVNENLV</sequence>
<dbReference type="PANTHER" id="PTHR35446:SF2">
    <property type="entry name" value="CARBOXYMUCONOLACTONE DECARBOXYLASE-LIKE DOMAIN-CONTAINING PROTEIN"/>
    <property type="match status" value="1"/>
</dbReference>
<evidence type="ECO:0008006" key="2">
    <source>
        <dbReference type="Google" id="ProtNLM"/>
    </source>
</evidence>
<protein>
    <recommendedName>
        <fullName evidence="2">Peroxidase</fullName>
    </recommendedName>
</protein>
<dbReference type="EMBL" id="UINC01057980">
    <property type="protein sequence ID" value="SVB79724.1"/>
    <property type="molecule type" value="Genomic_DNA"/>
</dbReference>
<accession>A0A382GXR3</accession>
<dbReference type="SUPFAM" id="SSF69118">
    <property type="entry name" value="AhpD-like"/>
    <property type="match status" value="1"/>
</dbReference>
<name>A0A382GXR3_9ZZZZ</name>
<proteinExistence type="predicted"/>
<gene>
    <name evidence="1" type="ORF">METZ01_LOCUS232578</name>
</gene>
<dbReference type="InterPro" id="IPR029032">
    <property type="entry name" value="AhpD-like"/>
</dbReference>
<dbReference type="AlphaFoldDB" id="A0A382GXR3"/>
<organism evidence="1">
    <name type="scientific">marine metagenome</name>
    <dbReference type="NCBI Taxonomy" id="408172"/>
    <lineage>
        <taxon>unclassified sequences</taxon>
        <taxon>metagenomes</taxon>
        <taxon>ecological metagenomes</taxon>
    </lineage>
</organism>
<dbReference type="PANTHER" id="PTHR35446">
    <property type="entry name" value="SI:CH211-175M2.5"/>
    <property type="match status" value="1"/>
</dbReference>
<reference evidence="1" key="1">
    <citation type="submission" date="2018-05" db="EMBL/GenBank/DDBJ databases">
        <authorList>
            <person name="Lanie J.A."/>
            <person name="Ng W.-L."/>
            <person name="Kazmierczak K.M."/>
            <person name="Andrzejewski T.M."/>
            <person name="Davidsen T.M."/>
            <person name="Wayne K.J."/>
            <person name="Tettelin H."/>
            <person name="Glass J.I."/>
            <person name="Rusch D."/>
            <person name="Podicherti R."/>
            <person name="Tsui H.-C.T."/>
            <person name="Winkler M.E."/>
        </authorList>
    </citation>
    <scope>NUCLEOTIDE SEQUENCE</scope>
</reference>
<evidence type="ECO:0000313" key="1">
    <source>
        <dbReference type="EMBL" id="SVB79724.1"/>
    </source>
</evidence>
<dbReference type="Gene3D" id="1.20.1290.10">
    <property type="entry name" value="AhpD-like"/>
    <property type="match status" value="1"/>
</dbReference>